<dbReference type="PANTHER" id="PTHR42685">
    <property type="entry name" value="GERANYLGERANYL DIPHOSPHATE REDUCTASE"/>
    <property type="match status" value="1"/>
</dbReference>
<dbReference type="GO" id="GO:0071949">
    <property type="term" value="F:FAD binding"/>
    <property type="evidence" value="ECO:0007669"/>
    <property type="project" value="InterPro"/>
</dbReference>
<dbReference type="RefSeq" id="WP_211939415.1">
    <property type="nucleotide sequence ID" value="NZ_CP073078.1"/>
</dbReference>
<dbReference type="AlphaFoldDB" id="A0A975G2J4"/>
<dbReference type="Pfam" id="PF01494">
    <property type="entry name" value="FAD_binding_3"/>
    <property type="match status" value="1"/>
</dbReference>
<dbReference type="PRINTS" id="PR00420">
    <property type="entry name" value="RNGMNOXGNASE"/>
</dbReference>
<name>A0A975G2J4_9CAUL</name>
<evidence type="ECO:0000313" key="2">
    <source>
        <dbReference type="EMBL" id="QUD89363.1"/>
    </source>
</evidence>
<accession>A0A975G2J4</accession>
<dbReference type="NCBIfam" id="TIGR02032">
    <property type="entry name" value="GG-red-SF"/>
    <property type="match status" value="1"/>
</dbReference>
<evidence type="ECO:0000259" key="1">
    <source>
        <dbReference type="Pfam" id="PF01494"/>
    </source>
</evidence>
<dbReference type="InterPro" id="IPR050407">
    <property type="entry name" value="Geranylgeranyl_reductase"/>
</dbReference>
<protein>
    <submittedName>
        <fullName evidence="2">NAD(P)/FAD-dependent oxidoreductase</fullName>
    </submittedName>
</protein>
<feature type="domain" description="FAD-binding" evidence="1">
    <location>
        <begin position="6"/>
        <end position="317"/>
    </location>
</feature>
<dbReference type="SUPFAM" id="SSF51905">
    <property type="entry name" value="FAD/NAD(P)-binding domain"/>
    <property type="match status" value="1"/>
</dbReference>
<dbReference type="GO" id="GO:0016628">
    <property type="term" value="F:oxidoreductase activity, acting on the CH-CH group of donors, NAD or NADP as acceptor"/>
    <property type="evidence" value="ECO:0007669"/>
    <property type="project" value="InterPro"/>
</dbReference>
<organism evidence="2 3">
    <name type="scientific">Phenylobacterium montanum</name>
    <dbReference type="NCBI Taxonomy" id="2823693"/>
    <lineage>
        <taxon>Bacteria</taxon>
        <taxon>Pseudomonadati</taxon>
        <taxon>Pseudomonadota</taxon>
        <taxon>Alphaproteobacteria</taxon>
        <taxon>Caulobacterales</taxon>
        <taxon>Caulobacteraceae</taxon>
        <taxon>Phenylobacterium</taxon>
    </lineage>
</organism>
<dbReference type="InterPro" id="IPR002938">
    <property type="entry name" value="FAD-bd"/>
</dbReference>
<evidence type="ECO:0000313" key="3">
    <source>
        <dbReference type="Proteomes" id="UP000676409"/>
    </source>
</evidence>
<dbReference type="Gene3D" id="3.50.50.60">
    <property type="entry name" value="FAD/NAD(P)-binding domain"/>
    <property type="match status" value="1"/>
</dbReference>
<dbReference type="KEGG" id="caul:KCG34_05645"/>
<dbReference type="PANTHER" id="PTHR42685:SF22">
    <property type="entry name" value="CONDITIONED MEDIUM FACTOR RECEPTOR 1"/>
    <property type="match status" value="1"/>
</dbReference>
<dbReference type="EMBL" id="CP073078">
    <property type="protein sequence ID" value="QUD89363.1"/>
    <property type="molecule type" value="Genomic_DNA"/>
</dbReference>
<sequence length="500" mass="53961">MSDIYDAIVVGGGPAGSAMGWSLARHGVKVAILERAVFPREKVCGDFVEPAGLRILKAMGCEPALDAPARLPITTNRVYFGPRLAYRGDIPYYEGGNGLPQHGYIIPRHELDTVLLQCAEAASAKVLPGCAALEVSREGEVMSVAARGPGGDFTLRARLVIGADGVESTVARCAGLRRVDRRHIGISQRAYVEGVEVDGGEASIWFDEDQVPGYGWMFPMPGGRANVGVGMLSESCHRYDLSVPQAFAESIQRLRLRHPGCARARLASRPIGGVVKMYGGIDRNHFDGGLLIGDAGSFVDPMTGEGITQGMESALIASRTVIDALGKGRFDAVTLSRFEQDYRAYFDPSMLYLGLCAVMMRNWHFRKFWWLSTLKGFEKAQNDPAFAGVAGSAFGGLNLQPQRIVGQIWSSIFAHIFQGGARALNDLMSGRGLRSSGLAGDVEAWEQAWKASLEDDPAWHFSWLADVARTLARALPSLTTNTSPRVAGLFLPDSDLVSLA</sequence>
<reference evidence="2" key="1">
    <citation type="submission" date="2021-04" db="EMBL/GenBank/DDBJ databases">
        <title>The complete genome sequence of Caulobacter sp. S6.</title>
        <authorList>
            <person name="Tang Y."/>
            <person name="Ouyang W."/>
            <person name="Liu Q."/>
            <person name="Huang B."/>
            <person name="Guo Z."/>
            <person name="Lei P."/>
        </authorList>
    </citation>
    <scope>NUCLEOTIDE SEQUENCE</scope>
    <source>
        <strain evidence="2">S6</strain>
    </source>
</reference>
<dbReference type="InterPro" id="IPR011777">
    <property type="entry name" value="Geranylgeranyl_Rdtase_fam"/>
</dbReference>
<dbReference type="InterPro" id="IPR036188">
    <property type="entry name" value="FAD/NAD-bd_sf"/>
</dbReference>
<keyword evidence="3" id="KW-1185">Reference proteome</keyword>
<proteinExistence type="predicted"/>
<gene>
    <name evidence="2" type="ORF">KCG34_05645</name>
</gene>
<dbReference type="Proteomes" id="UP000676409">
    <property type="component" value="Chromosome"/>
</dbReference>